<evidence type="ECO:0000313" key="3">
    <source>
        <dbReference type="Proteomes" id="UP000016927"/>
    </source>
</evidence>
<dbReference type="VEuPathDB" id="MicrosporidiaDB:NBO_508g0001"/>
<gene>
    <name evidence="2" type="ORF">NBO_508g0001</name>
</gene>
<feature type="chain" id="PRO_5004355134" evidence="1">
    <location>
        <begin position="21"/>
        <end position="162"/>
    </location>
</feature>
<keyword evidence="1" id="KW-0732">Signal</keyword>
<dbReference type="GO" id="GO:0030246">
    <property type="term" value="F:carbohydrate binding"/>
    <property type="evidence" value="ECO:0007669"/>
    <property type="project" value="UniProtKB-KW"/>
</dbReference>
<dbReference type="Proteomes" id="UP000016927">
    <property type="component" value="Unassembled WGS sequence"/>
</dbReference>
<dbReference type="AlphaFoldDB" id="R0MDJ4"/>
<proteinExistence type="predicted"/>
<dbReference type="HOGENOM" id="CLU_1635883_0_0_1"/>
<keyword evidence="3" id="KW-1185">Reference proteome</keyword>
<organism evidence="2 3">
    <name type="scientific">Nosema bombycis (strain CQ1 / CVCC 102059)</name>
    <name type="common">Microsporidian parasite</name>
    <name type="synonym">Pebrine of silkworm</name>
    <dbReference type="NCBI Taxonomy" id="578461"/>
    <lineage>
        <taxon>Eukaryota</taxon>
        <taxon>Fungi</taxon>
        <taxon>Fungi incertae sedis</taxon>
        <taxon>Microsporidia</taxon>
        <taxon>Nosematidae</taxon>
        <taxon>Nosema</taxon>
    </lineage>
</organism>
<dbReference type="InterPro" id="IPR035992">
    <property type="entry name" value="Ricin_B-like_lectins"/>
</dbReference>
<evidence type="ECO:0000256" key="1">
    <source>
        <dbReference type="SAM" id="SignalP"/>
    </source>
</evidence>
<sequence length="162" mass="18503">MLNLLFVSFLFAQVIKVRQGMNEELNLTVIKTDKGLKVRLIPKEGMIQGFYINSFEITGKRTRLNTKYGFVCGNFLNDKITLCKHQAWKTKFTIESDSAGSIWFKTDKGKCLTKGESDERYGGFKLRLKTCDGAKEQMFSLNVDDMKPCDHLEILNLAENSN</sequence>
<keyword evidence="2" id="KW-0430">Lectin</keyword>
<accession>R0MDJ4</accession>
<protein>
    <submittedName>
        <fullName evidence="2">Ricin B lectin</fullName>
    </submittedName>
</protein>
<dbReference type="PROSITE" id="PS50231">
    <property type="entry name" value="RICIN_B_LECTIN"/>
    <property type="match status" value="1"/>
</dbReference>
<evidence type="ECO:0000313" key="2">
    <source>
        <dbReference type="EMBL" id="EOB12150.1"/>
    </source>
</evidence>
<feature type="signal peptide" evidence="1">
    <location>
        <begin position="1"/>
        <end position="20"/>
    </location>
</feature>
<dbReference type="SUPFAM" id="SSF50370">
    <property type="entry name" value="Ricin B-like lectins"/>
    <property type="match status" value="1"/>
</dbReference>
<dbReference type="EMBL" id="KB909416">
    <property type="protein sequence ID" value="EOB12150.1"/>
    <property type="molecule type" value="Genomic_DNA"/>
</dbReference>
<name>R0MDJ4_NOSB1</name>
<reference evidence="2 3" key="1">
    <citation type="journal article" date="2013" name="BMC Genomics">
        <title>Comparative genomics of parasitic silkworm microsporidia reveal an association between genome expansion and host adaptation.</title>
        <authorList>
            <person name="Pan G."/>
            <person name="Xu J."/>
            <person name="Li T."/>
            <person name="Xia Q."/>
            <person name="Liu S.L."/>
            <person name="Zhang G."/>
            <person name="Li S."/>
            <person name="Li C."/>
            <person name="Liu H."/>
            <person name="Yang L."/>
            <person name="Liu T."/>
            <person name="Zhang X."/>
            <person name="Wu Z."/>
            <person name="Fan W."/>
            <person name="Dang X."/>
            <person name="Xiang H."/>
            <person name="Tao M."/>
            <person name="Li Y."/>
            <person name="Hu J."/>
            <person name="Li Z."/>
            <person name="Lin L."/>
            <person name="Luo J."/>
            <person name="Geng L."/>
            <person name="Wang L."/>
            <person name="Long M."/>
            <person name="Wan Y."/>
            <person name="He N."/>
            <person name="Zhang Z."/>
            <person name="Lu C."/>
            <person name="Keeling P.J."/>
            <person name="Wang J."/>
            <person name="Xiang Z."/>
            <person name="Zhou Z."/>
        </authorList>
    </citation>
    <scope>NUCLEOTIDE SEQUENCE [LARGE SCALE GENOMIC DNA]</scope>
    <source>
        <strain evidence="3">CQ1 / CVCC 102059</strain>
    </source>
</reference>